<evidence type="ECO:0000313" key="2">
    <source>
        <dbReference type="Proteomes" id="UP000037122"/>
    </source>
</evidence>
<dbReference type="VEuPathDB" id="FungiDB:QG37_01497"/>
<accession>A0A0L0P5A4</accession>
<comment type="caution">
    <text evidence="1">The sequence shown here is derived from an EMBL/GenBank/DDBJ whole genome shotgun (WGS) entry which is preliminary data.</text>
</comment>
<organism evidence="1 2">
    <name type="scientific">Candidozyma auris</name>
    <name type="common">Yeast</name>
    <name type="synonym">Candida auris</name>
    <dbReference type="NCBI Taxonomy" id="498019"/>
    <lineage>
        <taxon>Eukaryota</taxon>
        <taxon>Fungi</taxon>
        <taxon>Dikarya</taxon>
        <taxon>Ascomycota</taxon>
        <taxon>Saccharomycotina</taxon>
        <taxon>Pichiomycetes</taxon>
        <taxon>Metschnikowiaceae</taxon>
        <taxon>Candidozyma</taxon>
    </lineage>
</organism>
<evidence type="ECO:0000313" key="1">
    <source>
        <dbReference type="EMBL" id="KNE01425.1"/>
    </source>
</evidence>
<proteinExistence type="predicted"/>
<protein>
    <submittedName>
        <fullName evidence="1">Uncharacterized protein</fullName>
    </submittedName>
</protein>
<sequence>MGHLKVKDSAYSDKTDVEDDRFWVPAQLKGNLSKTVASPCTSKPYVANILRYNAKFIHHSVASGSEVCIGEAIDSKLPFY</sequence>
<dbReference type="AlphaFoldDB" id="A0A0L0P5A4"/>
<gene>
    <name evidence="1" type="ORF">QG37_01497</name>
</gene>
<dbReference type="Proteomes" id="UP000037122">
    <property type="component" value="Unassembled WGS sequence"/>
</dbReference>
<dbReference type="EMBL" id="LGST01000011">
    <property type="protein sequence ID" value="KNE01425.1"/>
    <property type="molecule type" value="Genomic_DNA"/>
</dbReference>
<reference evidence="2" key="1">
    <citation type="journal article" date="2015" name="BMC Genomics">
        <title>Draft genome of a commonly misdiagnosed multidrug resistant pathogen Candida auris.</title>
        <authorList>
            <person name="Chatterjee S."/>
            <person name="Alampalli S.V."/>
            <person name="Nageshan R.K."/>
            <person name="Chettiar S.T."/>
            <person name="Joshi S."/>
            <person name="Tatu U.S."/>
        </authorList>
    </citation>
    <scope>NUCLEOTIDE SEQUENCE [LARGE SCALE GENOMIC DNA]</scope>
    <source>
        <strain evidence="2">6684</strain>
    </source>
</reference>
<name>A0A0L0P5A4_CANAR</name>
<dbReference type="VEuPathDB" id="FungiDB:CJJ07_005140"/>